<dbReference type="InterPro" id="IPR001444">
    <property type="entry name" value="Flag_bb_rod_N"/>
</dbReference>
<proteinExistence type="inferred from homology"/>
<feature type="domain" description="Flagellar hook protein FlgE/F/G-like D1" evidence="5">
    <location>
        <begin position="102"/>
        <end position="165"/>
    </location>
</feature>
<evidence type="ECO:0000256" key="1">
    <source>
        <dbReference type="ARBA" id="ARBA00009677"/>
    </source>
</evidence>
<name>A0ABY9JVE4_9BACI</name>
<keyword evidence="6" id="KW-0282">Flagellum</keyword>
<dbReference type="NCBIfam" id="TIGR03506">
    <property type="entry name" value="FlgEFG_subfam"/>
    <property type="match status" value="1"/>
</dbReference>
<dbReference type="Pfam" id="PF06429">
    <property type="entry name" value="Flg_bbr_C"/>
    <property type="match status" value="1"/>
</dbReference>
<dbReference type="EMBL" id="CP129013">
    <property type="protein sequence ID" value="WLR41615.1"/>
    <property type="molecule type" value="Genomic_DNA"/>
</dbReference>
<dbReference type="PANTHER" id="PTHR30435:SF19">
    <property type="entry name" value="FLAGELLAR BASAL-BODY ROD PROTEIN FLGG"/>
    <property type="match status" value="1"/>
</dbReference>
<dbReference type="Pfam" id="PF00460">
    <property type="entry name" value="Flg_bb_rod"/>
    <property type="match status" value="1"/>
</dbReference>
<feature type="domain" description="Flagellar basal-body/hook protein C-terminal" evidence="4">
    <location>
        <begin position="219"/>
        <end position="263"/>
    </location>
</feature>
<dbReference type="InterPro" id="IPR019776">
    <property type="entry name" value="Flagellar_basal_body_rod_CS"/>
</dbReference>
<comment type="subcellular location">
    <subcellularLocation>
        <location evidence="2">Bacterial flagellum basal body</location>
    </subcellularLocation>
</comment>
<dbReference type="PANTHER" id="PTHR30435">
    <property type="entry name" value="FLAGELLAR PROTEIN"/>
    <property type="match status" value="1"/>
</dbReference>
<reference evidence="6 7" key="1">
    <citation type="submission" date="2023-06" db="EMBL/GenBank/DDBJ databases">
        <title>Five Gram-positive bacteria isolated from mangrove sediments in Shenzhen, Guangdong, China.</title>
        <authorList>
            <person name="Yu S."/>
            <person name="Zheng W."/>
            <person name="Huang Y."/>
        </authorList>
    </citation>
    <scope>NUCLEOTIDE SEQUENCE [LARGE SCALE GENOMIC DNA]</scope>
    <source>
        <strain evidence="6 7">SaN35-3</strain>
    </source>
</reference>
<dbReference type="InterPro" id="IPR020013">
    <property type="entry name" value="Flagellar_FlgE/F/G"/>
</dbReference>
<feature type="domain" description="Flagellar basal body rod protein N-terminal" evidence="3">
    <location>
        <begin position="7"/>
        <end position="35"/>
    </location>
</feature>
<protein>
    <submittedName>
        <fullName evidence="6">Flagellar hook-basal body protein</fullName>
    </submittedName>
</protein>
<evidence type="ECO:0000313" key="7">
    <source>
        <dbReference type="Proteomes" id="UP001197974"/>
    </source>
</evidence>
<dbReference type="SUPFAM" id="SSF117143">
    <property type="entry name" value="Flagellar hook protein flgE"/>
    <property type="match status" value="1"/>
</dbReference>
<evidence type="ECO:0000259" key="4">
    <source>
        <dbReference type="Pfam" id="PF06429"/>
    </source>
</evidence>
<evidence type="ECO:0000259" key="3">
    <source>
        <dbReference type="Pfam" id="PF00460"/>
    </source>
</evidence>
<dbReference type="PROSITE" id="PS00588">
    <property type="entry name" value="FLAGELLA_BB_ROD"/>
    <property type="match status" value="1"/>
</dbReference>
<evidence type="ECO:0000259" key="5">
    <source>
        <dbReference type="Pfam" id="PF22692"/>
    </source>
</evidence>
<dbReference type="Proteomes" id="UP001197974">
    <property type="component" value="Chromosome"/>
</dbReference>
<keyword evidence="2" id="KW-0975">Bacterial flagellum</keyword>
<evidence type="ECO:0000313" key="6">
    <source>
        <dbReference type="EMBL" id="WLR41615.1"/>
    </source>
</evidence>
<accession>A0ABY9JVE4</accession>
<organism evidence="6 7">
    <name type="scientific">Bacillus carboniphilus</name>
    <dbReference type="NCBI Taxonomy" id="86663"/>
    <lineage>
        <taxon>Bacteria</taxon>
        <taxon>Bacillati</taxon>
        <taxon>Bacillota</taxon>
        <taxon>Bacilli</taxon>
        <taxon>Bacillales</taxon>
        <taxon>Bacillaceae</taxon>
        <taxon>Bacillus</taxon>
    </lineage>
</organism>
<keyword evidence="6" id="KW-0969">Cilium</keyword>
<dbReference type="Pfam" id="PF22692">
    <property type="entry name" value="LlgE_F_G_D1"/>
    <property type="match status" value="1"/>
</dbReference>
<keyword evidence="6" id="KW-0966">Cell projection</keyword>
<evidence type="ECO:0000256" key="2">
    <source>
        <dbReference type="RuleBase" id="RU362116"/>
    </source>
</evidence>
<keyword evidence="7" id="KW-1185">Reference proteome</keyword>
<dbReference type="InterPro" id="IPR010930">
    <property type="entry name" value="Flg_bb/hook_C_dom"/>
</dbReference>
<gene>
    <name evidence="6" type="ORF">LC087_12075</name>
</gene>
<dbReference type="InterPro" id="IPR037925">
    <property type="entry name" value="FlgE/F/G-like"/>
</dbReference>
<dbReference type="RefSeq" id="WP_226543046.1">
    <property type="nucleotide sequence ID" value="NZ_CP129013.1"/>
</dbReference>
<sequence length="265" mass="29372">MLRSMITATNTMGQLQTQLDSISNNLANTDTNGYKSTTTTFSELVRQQMNNGPEESEEVGRMTEYGIRSGVGAKAISQLNFQQGSLKMTGRELDFAFTSPEHFLQVLVDGEVHYTRDGSLYLSETKNNQFMLATANGHPVLGDDNNPIIIDENNHGLTITEQGTIVSENDLQNQLGIVQLDQPQLLTKEGNNLYSLKNIGDQEIINVVTYLERNEVKVQPGALESSNVDMTKEMTDMMVTQRAYQLNAKSITIGDQMLGLINSVR</sequence>
<dbReference type="InterPro" id="IPR053967">
    <property type="entry name" value="LlgE_F_G-like_D1"/>
</dbReference>
<comment type="similarity">
    <text evidence="1 2">Belongs to the flagella basal body rod proteins family.</text>
</comment>